<keyword evidence="21" id="KW-1185">Reference proteome</keyword>
<evidence type="ECO:0000259" key="17">
    <source>
        <dbReference type="Pfam" id="PF03104"/>
    </source>
</evidence>
<reference evidence="21" key="1">
    <citation type="journal article" date="2008" name="Nat. Genet.">
        <title>The Pristionchus pacificus genome provides a unique perspective on nematode lifestyle and parasitism.</title>
        <authorList>
            <person name="Dieterich C."/>
            <person name="Clifton S.W."/>
            <person name="Schuster L.N."/>
            <person name="Chinwalla A."/>
            <person name="Delehaunty K."/>
            <person name="Dinkelacker I."/>
            <person name="Fulton L."/>
            <person name="Fulton R."/>
            <person name="Godfrey J."/>
            <person name="Minx P."/>
            <person name="Mitreva M."/>
            <person name="Roeseler W."/>
            <person name="Tian H."/>
            <person name="Witte H."/>
            <person name="Yang S.P."/>
            <person name="Wilson R.K."/>
            <person name="Sommer R.J."/>
        </authorList>
    </citation>
    <scope>NUCLEOTIDE SEQUENCE [LARGE SCALE GENOMIC DNA]</scope>
    <source>
        <strain evidence="21">PS312</strain>
    </source>
</reference>
<dbReference type="PRINTS" id="PR00106">
    <property type="entry name" value="DNAPOLB"/>
</dbReference>
<dbReference type="InterPro" id="IPR042087">
    <property type="entry name" value="DNA_pol_B_thumb"/>
</dbReference>
<feature type="domain" description="DNA polymerase delta/zeta catalytic subunit N-terminal" evidence="18">
    <location>
        <begin position="242"/>
        <end position="320"/>
    </location>
</feature>
<feature type="region of interest" description="Disordered" evidence="15">
    <location>
        <begin position="651"/>
        <end position="674"/>
    </location>
</feature>
<feature type="compositionally biased region" description="Low complexity" evidence="15">
    <location>
        <begin position="173"/>
        <end position="183"/>
    </location>
</feature>
<dbReference type="SMART" id="SM00486">
    <property type="entry name" value="POLBc"/>
    <property type="match status" value="1"/>
</dbReference>
<evidence type="ECO:0000256" key="9">
    <source>
        <dbReference type="ARBA" id="ARBA00023004"/>
    </source>
</evidence>
<evidence type="ECO:0000256" key="14">
    <source>
        <dbReference type="SAM" id="Coils"/>
    </source>
</evidence>
<dbReference type="Pfam" id="PF03104">
    <property type="entry name" value="DNA_pol_B_exo1"/>
    <property type="match status" value="1"/>
</dbReference>
<dbReference type="Gene3D" id="2.60.120.260">
    <property type="entry name" value="Galactose-binding domain-like"/>
    <property type="match status" value="1"/>
</dbReference>
<evidence type="ECO:0000313" key="21">
    <source>
        <dbReference type="Proteomes" id="UP000005239"/>
    </source>
</evidence>
<evidence type="ECO:0000256" key="10">
    <source>
        <dbReference type="ARBA" id="ARBA00023014"/>
    </source>
</evidence>
<dbReference type="InterPro" id="IPR036397">
    <property type="entry name" value="RNaseH_sf"/>
</dbReference>
<dbReference type="Pfam" id="PF24055">
    <property type="entry name" value="POL3_N"/>
    <property type="match status" value="1"/>
</dbReference>
<dbReference type="InterPro" id="IPR023211">
    <property type="entry name" value="DNA_pol_palm_dom_sf"/>
</dbReference>
<dbReference type="GO" id="GO:0051536">
    <property type="term" value="F:iron-sulfur cluster binding"/>
    <property type="evidence" value="ECO:0007669"/>
    <property type="project" value="UniProtKB-KW"/>
</dbReference>
<organism evidence="20 21">
    <name type="scientific">Pristionchus pacificus</name>
    <name type="common">Parasitic nematode worm</name>
    <dbReference type="NCBI Taxonomy" id="54126"/>
    <lineage>
        <taxon>Eukaryota</taxon>
        <taxon>Metazoa</taxon>
        <taxon>Ecdysozoa</taxon>
        <taxon>Nematoda</taxon>
        <taxon>Chromadorea</taxon>
        <taxon>Rhabditida</taxon>
        <taxon>Rhabditina</taxon>
        <taxon>Diplogasteromorpha</taxon>
        <taxon>Diplogasteroidea</taxon>
        <taxon>Neodiplogasteridae</taxon>
        <taxon>Pristionchus</taxon>
    </lineage>
</organism>
<evidence type="ECO:0000259" key="19">
    <source>
        <dbReference type="Pfam" id="PF24065"/>
    </source>
</evidence>
<keyword evidence="13" id="KW-0238">DNA-binding</keyword>
<dbReference type="InterPro" id="IPR006172">
    <property type="entry name" value="DNA-dir_DNA_pol_B"/>
</dbReference>
<accession>A0A8R1UCI9</accession>
<dbReference type="PANTHER" id="PTHR45812:SF1">
    <property type="entry name" value="DNA POLYMERASE ZETA CATALYTIC SUBUNIT"/>
    <property type="match status" value="1"/>
</dbReference>
<dbReference type="GO" id="GO:0006260">
    <property type="term" value="P:DNA replication"/>
    <property type="evidence" value="ECO:0007669"/>
    <property type="project" value="UniProtKB-KW"/>
</dbReference>
<evidence type="ECO:0000256" key="4">
    <source>
        <dbReference type="ARBA" id="ARBA00022695"/>
    </source>
</evidence>
<proteinExistence type="inferred from homology"/>
<feature type="domain" description="DNA-directed DNA polymerase family B exonuclease" evidence="17">
    <location>
        <begin position="716"/>
        <end position="842"/>
    </location>
</feature>
<dbReference type="GO" id="GO:0003677">
    <property type="term" value="F:DNA binding"/>
    <property type="evidence" value="ECO:0007669"/>
    <property type="project" value="UniProtKB-KW"/>
</dbReference>
<evidence type="ECO:0000256" key="15">
    <source>
        <dbReference type="SAM" id="MobiDB-lite"/>
    </source>
</evidence>
<keyword evidence="13" id="KW-0235">DNA replication</keyword>
<feature type="coiled-coil region" evidence="14">
    <location>
        <begin position="466"/>
        <end position="493"/>
    </location>
</feature>
<evidence type="ECO:0000256" key="8">
    <source>
        <dbReference type="ARBA" id="ARBA00022932"/>
    </source>
</evidence>
<keyword evidence="11" id="KW-0234">DNA repair</keyword>
<comment type="catalytic activity">
    <reaction evidence="12 13">
        <text>DNA(n) + a 2'-deoxyribonucleoside 5'-triphosphate = DNA(n+1) + diphosphate</text>
        <dbReference type="Rhea" id="RHEA:22508"/>
        <dbReference type="Rhea" id="RHEA-COMP:17339"/>
        <dbReference type="Rhea" id="RHEA-COMP:17340"/>
        <dbReference type="ChEBI" id="CHEBI:33019"/>
        <dbReference type="ChEBI" id="CHEBI:61560"/>
        <dbReference type="ChEBI" id="CHEBI:173112"/>
        <dbReference type="EC" id="2.7.7.7"/>
    </reaction>
</comment>
<feature type="domain" description="DNA polymerase zeta catalytic subunit N-terminal" evidence="19">
    <location>
        <begin position="217"/>
        <end position="241"/>
    </location>
</feature>
<keyword evidence="10" id="KW-0411">Iron-sulfur</keyword>
<accession>A0A2A6BJG6</accession>
<keyword evidence="6" id="KW-0227">DNA damage</keyword>
<evidence type="ECO:0000256" key="5">
    <source>
        <dbReference type="ARBA" id="ARBA00022723"/>
    </source>
</evidence>
<keyword evidence="4 13" id="KW-0548">Nucleotidyltransferase</keyword>
<protein>
    <recommendedName>
        <fullName evidence="13">DNA polymerase</fullName>
        <ecNumber evidence="13">2.7.7.7</ecNumber>
    </recommendedName>
</protein>
<dbReference type="InterPro" id="IPR030559">
    <property type="entry name" value="PolZ_Rev3"/>
</dbReference>
<dbReference type="Pfam" id="PF24065">
    <property type="entry name" value="REV3_N"/>
    <property type="match status" value="1"/>
</dbReference>
<evidence type="ECO:0000313" key="20">
    <source>
        <dbReference type="EnsemblMetazoa" id="PPA19814.1"/>
    </source>
</evidence>
<dbReference type="Gene3D" id="3.30.420.10">
    <property type="entry name" value="Ribonuclease H-like superfamily/Ribonuclease H"/>
    <property type="match status" value="1"/>
</dbReference>
<feature type="region of interest" description="Disordered" evidence="15">
    <location>
        <begin position="152"/>
        <end position="189"/>
    </location>
</feature>
<dbReference type="SUPFAM" id="SSF53098">
    <property type="entry name" value="Ribonuclease H-like"/>
    <property type="match status" value="1"/>
</dbReference>
<dbReference type="GO" id="GO:0016035">
    <property type="term" value="C:zeta DNA polymerase complex"/>
    <property type="evidence" value="ECO:0000318"/>
    <property type="project" value="GO_Central"/>
</dbReference>
<comment type="cofactor">
    <cofactor evidence="1">
        <name>[4Fe-4S] cluster</name>
        <dbReference type="ChEBI" id="CHEBI:49883"/>
    </cofactor>
</comment>
<evidence type="ECO:0000259" key="16">
    <source>
        <dbReference type="Pfam" id="PF00136"/>
    </source>
</evidence>
<evidence type="ECO:0000256" key="13">
    <source>
        <dbReference type="RuleBase" id="RU000442"/>
    </source>
</evidence>
<dbReference type="PANTHER" id="PTHR45812">
    <property type="entry name" value="DNA POLYMERASE ZETA CATALYTIC SUBUNIT"/>
    <property type="match status" value="1"/>
</dbReference>
<dbReference type="CDD" id="cd05534">
    <property type="entry name" value="POLBc_zeta"/>
    <property type="match status" value="1"/>
</dbReference>
<sequence>MDSTTERRRPYRIAFASSDEGGLDSSAALQQRDADTGWMSTGKAEQSELILDLGQIINITRISIRAHPICAARKIQVFGSKSKNHKESRYTYLGEMHFQLDPFGDLKLLFLDTRQRYIMLILSKAIDDHQNENDHVALEFIEICGRPRADMEDVRSGSAQGDISPNIPPSPVPRSSSSQSVRSTTASTRIGSASTNFCGRCGRRANKERSIAPLPSISNRVPVFHIFGSLPTGEKACLHVHGVLPYIMLRVGGAYSIEMSGAIENRINNLIKNELEKEGIDQKSSKGFVVSTEKIVGRSIYGFHPSDEDFVKIRFASPFYSSRAASSLSSISSPLLQPFDAHVPFHLQFAIDHSIFGMDFVSVRNARFRLKRSRCDDDDLFGTYSVEAVMRDPNLLSPLSPQTSSHIEVDVLAEDIINHELHANNEYSMNPGIEYIWKDEIERRKGEAVIDTFTKCCQEKRPSNQLNTEKEFLSRLRENVDGLKERLAGMNWKESFYESLNETELTKAWNALESTLKERPPSRSSAETEAEIEKGVDKTVWNVASQKDEEWMWKGDEEDDEGGNDEDEKRAMMHTFAQIEKDAEVEDLMEKEDDTHVVAGLVKRLERGSKESQESDKTVVPTQFNIKKAKKRIWRGISKKLPKVCGLDGKKREEEKEEKKIEIEKKKRQEKDIKGDAKSYHNRFDATSTQPATTLMLCTPMMSEDDSELRGALRYLSVVSLELSTLTTSLMPNHMEDPIIAVSVCLYSDVCVQSSPDTHIVFIVGKDLPSLDDHSHVFAVPSENDLIETVIKFTKRCDPDLLIGYDCDRLSWGYFFRRCNALRIRAYIDLCRISPRGEPTISPAGRLTLSVWRIVRSDLKLRSYDRATAYFDVAKKKIPTFDQSTLARFYTEETKRSRSILADILLRYSKCNVDILLGMNFFAITAEMARVYGIQFEEVMTRGTQLRVESMLLRFCRRLGLFAPSITPEQRNQMRAPEQLQLVMEPQSGVYFDPVIVLDFQSLYPSMAIAYNYCYSTCVGGVSQSASLSQGVHDVELGALTYRVPIRSLIRLTSEEKVHISPLGTVYLKWNEREGIVPKMLREILAARIMVKQAAKVCTSKRLGRILDARQLALKLVANVTYGYTAANWSGRMPCVEVADAILGKGRETLERAINLVNEGGVKYMGAQVIYGDTDSLFVLVQGATMEEAFKVGKAIADDVTADNPAPVVLKLEKVYNGCVLQTKKKYAGMSFESENEKEGKFDAKGIETVRRDTCPVVARMLERSLGFLFHRDFRGLSKYLDKKLSKINELPYTDFVFCKEYRGDYSPLAHVPQAKIAEQDTAMCQYATPLVGDRVPYVVVDGKASATVYSCVRSIEEFLQNPFEDIHYAYYVQAHITAALHRCLSLIPITIHWEPYPKPMCTTPHCYCECSDHLCTHCISSKHSLQSLIIQSARVSRTLSGCKKYCISCVGCSTPSISSCRSLSCPIHKILVSMRKNRTDRALSTHPMFCRRNELDF</sequence>
<keyword evidence="9" id="KW-0408">Iron</keyword>
<dbReference type="InterPro" id="IPR006134">
    <property type="entry name" value="DNA-dir_DNA_pol_B_multi_dom"/>
</dbReference>
<dbReference type="InterPro" id="IPR056435">
    <property type="entry name" value="DPOD/Z_N"/>
</dbReference>
<dbReference type="GO" id="GO:0046872">
    <property type="term" value="F:metal ion binding"/>
    <property type="evidence" value="ECO:0007669"/>
    <property type="project" value="UniProtKB-KW"/>
</dbReference>
<dbReference type="GO" id="GO:0005634">
    <property type="term" value="C:nucleus"/>
    <property type="evidence" value="ECO:0000318"/>
    <property type="project" value="GO_Central"/>
</dbReference>
<evidence type="ECO:0000256" key="12">
    <source>
        <dbReference type="ARBA" id="ARBA00049244"/>
    </source>
</evidence>
<evidence type="ECO:0000259" key="18">
    <source>
        <dbReference type="Pfam" id="PF24055"/>
    </source>
</evidence>
<dbReference type="EnsemblMetazoa" id="PPA19814.1">
    <property type="protein sequence ID" value="PPA19814.1"/>
    <property type="gene ID" value="WBGene00109368"/>
</dbReference>
<dbReference type="GO" id="GO:0042276">
    <property type="term" value="P:error-prone translesion synthesis"/>
    <property type="evidence" value="ECO:0000318"/>
    <property type="project" value="GO_Central"/>
</dbReference>
<evidence type="ECO:0000256" key="2">
    <source>
        <dbReference type="ARBA" id="ARBA00005755"/>
    </source>
</evidence>
<dbReference type="InterPro" id="IPR056447">
    <property type="entry name" value="REV3_N"/>
</dbReference>
<dbReference type="GO" id="GO:0000724">
    <property type="term" value="P:double-strand break repair via homologous recombination"/>
    <property type="evidence" value="ECO:0000318"/>
    <property type="project" value="GO_Central"/>
</dbReference>
<evidence type="ECO:0000256" key="11">
    <source>
        <dbReference type="ARBA" id="ARBA00023204"/>
    </source>
</evidence>
<keyword evidence="3 13" id="KW-0808">Transferase</keyword>
<keyword evidence="14" id="KW-0175">Coiled coil</keyword>
<evidence type="ECO:0000256" key="7">
    <source>
        <dbReference type="ARBA" id="ARBA00022833"/>
    </source>
</evidence>
<dbReference type="EC" id="2.7.7.7" evidence="13"/>
<feature type="domain" description="DNA-directed DNA polymerase family B multifunctional" evidence="16">
    <location>
        <begin position="934"/>
        <end position="1386"/>
    </location>
</feature>
<dbReference type="Gene3D" id="3.30.342.10">
    <property type="entry name" value="DNA Polymerase, chain B, domain 1"/>
    <property type="match status" value="1"/>
</dbReference>
<gene>
    <name evidence="20" type="primary">WBGene00109368</name>
</gene>
<dbReference type="Gene3D" id="1.10.287.690">
    <property type="entry name" value="Helix hairpin bin"/>
    <property type="match status" value="1"/>
</dbReference>
<evidence type="ECO:0000256" key="1">
    <source>
        <dbReference type="ARBA" id="ARBA00001966"/>
    </source>
</evidence>
<dbReference type="Pfam" id="PF00136">
    <property type="entry name" value="DNA_pol_B"/>
    <property type="match status" value="1"/>
</dbReference>
<dbReference type="Proteomes" id="UP000005239">
    <property type="component" value="Unassembled WGS sequence"/>
</dbReference>
<name>A0A2A6BJG6_PRIPA</name>
<dbReference type="FunFam" id="1.10.287.690:FF:000002">
    <property type="entry name" value="DNA polymerase zeta"/>
    <property type="match status" value="1"/>
</dbReference>
<dbReference type="GO" id="GO:0003887">
    <property type="term" value="F:DNA-directed DNA polymerase activity"/>
    <property type="evidence" value="ECO:0000318"/>
    <property type="project" value="GO_Central"/>
</dbReference>
<dbReference type="InterPro" id="IPR043502">
    <property type="entry name" value="DNA/RNA_pol_sf"/>
</dbReference>
<evidence type="ECO:0000256" key="3">
    <source>
        <dbReference type="ARBA" id="ARBA00022679"/>
    </source>
</evidence>
<keyword evidence="8 13" id="KW-0239">DNA-directed DNA polymerase</keyword>
<dbReference type="Gene3D" id="3.90.1600.10">
    <property type="entry name" value="Palm domain of DNA polymerase"/>
    <property type="match status" value="1"/>
</dbReference>
<dbReference type="InterPro" id="IPR017964">
    <property type="entry name" value="DNA-dir_DNA_pol_B_CS"/>
</dbReference>
<evidence type="ECO:0000256" key="6">
    <source>
        <dbReference type="ARBA" id="ARBA00022763"/>
    </source>
</evidence>
<dbReference type="SUPFAM" id="SSF56672">
    <property type="entry name" value="DNA/RNA polymerases"/>
    <property type="match status" value="1"/>
</dbReference>
<keyword evidence="5" id="KW-0479">Metal-binding</keyword>
<dbReference type="PROSITE" id="PS00116">
    <property type="entry name" value="DNA_POLYMERASE_B"/>
    <property type="match status" value="1"/>
</dbReference>
<dbReference type="InterPro" id="IPR012337">
    <property type="entry name" value="RNaseH-like_sf"/>
</dbReference>
<dbReference type="InterPro" id="IPR006133">
    <property type="entry name" value="DNA-dir_DNA_pol_B_exonuc"/>
</dbReference>
<comment type="similarity">
    <text evidence="2 13">Belongs to the DNA polymerase type-B family.</text>
</comment>
<dbReference type="GO" id="GO:0000166">
    <property type="term" value="F:nucleotide binding"/>
    <property type="evidence" value="ECO:0007669"/>
    <property type="project" value="InterPro"/>
</dbReference>
<keyword evidence="7" id="KW-0862">Zinc</keyword>
<reference evidence="20" key="2">
    <citation type="submission" date="2022-06" db="UniProtKB">
        <authorList>
            <consortium name="EnsemblMetazoa"/>
        </authorList>
    </citation>
    <scope>IDENTIFICATION</scope>
    <source>
        <strain evidence="20">PS312</strain>
    </source>
</reference>
<dbReference type="Gene3D" id="1.10.132.60">
    <property type="entry name" value="DNA polymerase family B, C-terminal domain"/>
    <property type="match status" value="1"/>
</dbReference>